<gene>
    <name evidence="1" type="ORF">OPT61_g639</name>
</gene>
<name>A0ACC2ITK6_9PLEO</name>
<evidence type="ECO:0000313" key="2">
    <source>
        <dbReference type="Proteomes" id="UP001153331"/>
    </source>
</evidence>
<organism evidence="1 2">
    <name type="scientific">Boeremia exigua</name>
    <dbReference type="NCBI Taxonomy" id="749465"/>
    <lineage>
        <taxon>Eukaryota</taxon>
        <taxon>Fungi</taxon>
        <taxon>Dikarya</taxon>
        <taxon>Ascomycota</taxon>
        <taxon>Pezizomycotina</taxon>
        <taxon>Dothideomycetes</taxon>
        <taxon>Pleosporomycetidae</taxon>
        <taxon>Pleosporales</taxon>
        <taxon>Pleosporineae</taxon>
        <taxon>Didymellaceae</taxon>
        <taxon>Boeremia</taxon>
    </lineage>
</organism>
<evidence type="ECO:0000313" key="1">
    <source>
        <dbReference type="EMBL" id="KAJ8118374.1"/>
    </source>
</evidence>
<accession>A0ACC2ITK6</accession>
<dbReference type="EMBL" id="JAPHNI010000021">
    <property type="protein sequence ID" value="KAJ8118374.1"/>
    <property type="molecule type" value="Genomic_DNA"/>
</dbReference>
<dbReference type="Proteomes" id="UP001153331">
    <property type="component" value="Unassembled WGS sequence"/>
</dbReference>
<reference evidence="1" key="1">
    <citation type="submission" date="2022-11" db="EMBL/GenBank/DDBJ databases">
        <title>Genome Sequence of Boeremia exigua.</title>
        <authorList>
            <person name="Buettner E."/>
        </authorList>
    </citation>
    <scope>NUCLEOTIDE SEQUENCE</scope>
    <source>
        <strain evidence="1">CU02</strain>
    </source>
</reference>
<protein>
    <submittedName>
        <fullName evidence="1">Uncharacterized protein</fullName>
    </submittedName>
</protein>
<sequence length="768" mass="86018">MFNWAKSALSAVAGTEEPIYGPEAIQPVGKNAGDPAFTELTKQDLKWQALNYTNVETQTFYFNSDAGHIGFLQVIYNNIFGARTTVQFNTKLFYPNNEKPFLWSSDPLSNHGFDEEHYSFHADGVSVQLNDDGSAYTIKAAVNNSSLVNVKFTRAAPGFQGGKNGTSNYGTDPKEPWGSMHHHFWPRCSVEGSIITREGEIKIDGRGMLSHALQGMKPHHAAARWNFVNFQSPSYSAILMEFKTPPSYGSTVVRVSGIATENKLLTAGINGDVKHLETKQDSDNDWPEPTSASYHWVGKTEDGKEITAEISGSLGNSYDRVDVMAEVPGFIKTIVASAAGTKPYIYQYVRKLTLKVKVGDEVKEEEGVLFTEATFVSTVTVRSLFRLLDLICDAYPHLTARTVVASRVLARAQYCYRHTPRLCSTLTVTTTPTTSMVNERPKQFGGGPRPGFTLPRPSGSQTASPSVSRATQMGIGLGKGAAGLGKGKALKRHRRLARRGGVKRISANIYDDIRQALKDRLNDILREVIAVVEYSGRKTVSVTDIIFILNRTVTSPGLTVPAYIVKMVYYFTSNTVTPSAFIYVGKDKVENEELIKHGWDEDVWFHVDNLSSAHIYVRLPEGESWEKISEPLLTDCAQLTKANSIEGNKKDNITVIYTPWSNLKKDGRSKVKRIHVVARENPIVNRLNKTKVEKYPDLREEKETRLRELRKRDQGARDARRKEEARVAKERKELAWQRDHAYDDMMSEENIAMSSNQDRDEDFLDDFM</sequence>
<proteinExistence type="predicted"/>
<keyword evidence="2" id="KW-1185">Reference proteome</keyword>
<comment type="caution">
    <text evidence="1">The sequence shown here is derived from an EMBL/GenBank/DDBJ whole genome shotgun (WGS) entry which is preliminary data.</text>
</comment>